<gene>
    <name evidence="1" type="ORF">ACFOYY_40470</name>
</gene>
<sequence>MAVTVYTYGKLQQSLLEGRINFATDTIKVMLLSAYTVGTTLDTAQFLSAVLAAGTEASGSGYTAGGATLASKTVTYTAAGSWSTQRANSTAYTVGDVVRPASTNGYVYQAVVGGTSGGSAPTWPTVIGTTVTDGGVTWVCQGTGVLVVDAADPSWTTSSGGTLAASHAVFYKDTGTTSTSPVIALWDLGGTATATNGGAFTMTLDSGEGLLTLFTN</sequence>
<reference evidence="2" key="1">
    <citation type="journal article" date="2019" name="Int. J. Syst. Evol. Microbiol.">
        <title>The Global Catalogue of Microorganisms (GCM) 10K type strain sequencing project: providing services to taxonomists for standard genome sequencing and annotation.</title>
        <authorList>
            <consortium name="The Broad Institute Genomics Platform"/>
            <consortium name="The Broad Institute Genome Sequencing Center for Infectious Disease"/>
            <person name="Wu L."/>
            <person name="Ma J."/>
        </authorList>
    </citation>
    <scope>NUCLEOTIDE SEQUENCE [LARGE SCALE GENOMIC DNA]</scope>
    <source>
        <strain evidence="2">TBRC 7912</strain>
    </source>
</reference>
<name>A0ABV8FG53_9ACTN</name>
<organism evidence="1 2">
    <name type="scientific">Streptosporangium jomthongense</name>
    <dbReference type="NCBI Taxonomy" id="1193683"/>
    <lineage>
        <taxon>Bacteria</taxon>
        <taxon>Bacillati</taxon>
        <taxon>Actinomycetota</taxon>
        <taxon>Actinomycetes</taxon>
        <taxon>Streptosporangiales</taxon>
        <taxon>Streptosporangiaceae</taxon>
        <taxon>Streptosporangium</taxon>
    </lineage>
</organism>
<dbReference type="EMBL" id="JBHSBC010000056">
    <property type="protein sequence ID" value="MFC3986463.1"/>
    <property type="molecule type" value="Genomic_DNA"/>
</dbReference>
<evidence type="ECO:0000313" key="1">
    <source>
        <dbReference type="EMBL" id="MFC3986463.1"/>
    </source>
</evidence>
<proteinExistence type="predicted"/>
<evidence type="ECO:0000313" key="2">
    <source>
        <dbReference type="Proteomes" id="UP001595698"/>
    </source>
</evidence>
<comment type="caution">
    <text evidence="1">The sequence shown here is derived from an EMBL/GenBank/DDBJ whole genome shotgun (WGS) entry which is preliminary data.</text>
</comment>
<accession>A0ABV8FG53</accession>
<dbReference type="Proteomes" id="UP001595698">
    <property type="component" value="Unassembled WGS sequence"/>
</dbReference>
<keyword evidence="2" id="KW-1185">Reference proteome</keyword>
<protein>
    <submittedName>
        <fullName evidence="1">Uncharacterized protein</fullName>
    </submittedName>
</protein>
<dbReference type="RefSeq" id="WP_386196724.1">
    <property type="nucleotide sequence ID" value="NZ_JBHSBC010000056.1"/>
</dbReference>